<organism evidence="10 11">
    <name type="scientific">Chrysophaeum taylorii</name>
    <dbReference type="NCBI Taxonomy" id="2483200"/>
    <lineage>
        <taxon>Eukaryota</taxon>
        <taxon>Sar</taxon>
        <taxon>Stramenopiles</taxon>
        <taxon>Ochrophyta</taxon>
        <taxon>Pelagophyceae</taxon>
        <taxon>Pelagomonadales</taxon>
        <taxon>Pelagomonadaceae</taxon>
        <taxon>Chrysophaeum</taxon>
    </lineage>
</organism>
<evidence type="ECO:0000256" key="7">
    <source>
        <dbReference type="RuleBase" id="RU367071"/>
    </source>
</evidence>
<feature type="domain" description="Pre-mRNA-splicing factor SLU7" evidence="9">
    <location>
        <begin position="148"/>
        <end position="388"/>
    </location>
</feature>
<name>A0AAD7UJ23_9STRA</name>
<evidence type="ECO:0000256" key="2">
    <source>
        <dbReference type="ARBA" id="ARBA00007203"/>
    </source>
</evidence>
<dbReference type="GO" id="GO:0005681">
    <property type="term" value="C:spliceosomal complex"/>
    <property type="evidence" value="ECO:0007669"/>
    <property type="project" value="UniProtKB-UniRule"/>
</dbReference>
<comment type="caution">
    <text evidence="10">The sequence shown here is derived from an EMBL/GenBank/DDBJ whole genome shotgun (WGS) entry which is preliminary data.</text>
</comment>
<evidence type="ECO:0000313" key="10">
    <source>
        <dbReference type="EMBL" id="KAJ8608814.1"/>
    </source>
</evidence>
<dbReference type="AlphaFoldDB" id="A0AAD7UJ23"/>
<keyword evidence="5 7" id="KW-0508">mRNA splicing</keyword>
<feature type="region of interest" description="Disordered" evidence="8">
    <location>
        <begin position="1"/>
        <end position="27"/>
    </location>
</feature>
<feature type="compositionally biased region" description="Basic and acidic residues" evidence="8">
    <location>
        <begin position="418"/>
        <end position="439"/>
    </location>
</feature>
<comment type="subcellular location">
    <subcellularLocation>
        <location evidence="1 7">Nucleus</location>
    </subcellularLocation>
</comment>
<dbReference type="InterPro" id="IPR021715">
    <property type="entry name" value="Slu7_dom"/>
</dbReference>
<evidence type="ECO:0000256" key="1">
    <source>
        <dbReference type="ARBA" id="ARBA00004123"/>
    </source>
</evidence>
<keyword evidence="3 7" id="KW-0507">mRNA processing</keyword>
<feature type="region of interest" description="Disordered" evidence="8">
    <location>
        <begin position="463"/>
        <end position="493"/>
    </location>
</feature>
<dbReference type="GO" id="GO:0000398">
    <property type="term" value="P:mRNA splicing, via spliceosome"/>
    <property type="evidence" value="ECO:0007669"/>
    <property type="project" value="UniProtKB-UniRule"/>
</dbReference>
<evidence type="ECO:0000256" key="6">
    <source>
        <dbReference type="ARBA" id="ARBA00023242"/>
    </source>
</evidence>
<feature type="compositionally biased region" description="Basic and acidic residues" evidence="8">
    <location>
        <begin position="463"/>
        <end position="481"/>
    </location>
</feature>
<evidence type="ECO:0000259" key="9">
    <source>
        <dbReference type="Pfam" id="PF11708"/>
    </source>
</evidence>
<proteinExistence type="inferred from homology"/>
<comment type="function">
    <text evidence="7">Involved in pre-mRNA splicing.</text>
</comment>
<dbReference type="InterPro" id="IPR039974">
    <property type="entry name" value="Splicing_factor_SLU7"/>
</dbReference>
<keyword evidence="6 7" id="KW-0539">Nucleus</keyword>
<dbReference type="Proteomes" id="UP001230188">
    <property type="component" value="Unassembled WGS sequence"/>
</dbReference>
<dbReference type="Pfam" id="PF11708">
    <property type="entry name" value="Slu7"/>
    <property type="match status" value="1"/>
</dbReference>
<dbReference type="GO" id="GO:0030628">
    <property type="term" value="F:pre-mRNA 3'-splice site binding"/>
    <property type="evidence" value="ECO:0007669"/>
    <property type="project" value="UniProtKB-UniRule"/>
</dbReference>
<accession>A0AAD7UJ23</accession>
<comment type="similarity">
    <text evidence="2 7">Belongs to the SLU7 family.</text>
</comment>
<dbReference type="PANTHER" id="PTHR12942">
    <property type="entry name" value="STEP II SPLICING FACTOR SLU7"/>
    <property type="match status" value="1"/>
</dbReference>
<feature type="region of interest" description="Disordered" evidence="8">
    <location>
        <begin position="411"/>
        <end position="451"/>
    </location>
</feature>
<keyword evidence="4 7" id="KW-0747">Spliceosome</keyword>
<evidence type="ECO:0000313" key="11">
    <source>
        <dbReference type="Proteomes" id="UP001230188"/>
    </source>
</evidence>
<keyword evidence="11" id="KW-1185">Reference proteome</keyword>
<evidence type="ECO:0000256" key="8">
    <source>
        <dbReference type="SAM" id="MobiDB-lite"/>
    </source>
</evidence>
<evidence type="ECO:0000256" key="5">
    <source>
        <dbReference type="ARBA" id="ARBA00023187"/>
    </source>
</evidence>
<evidence type="ECO:0000256" key="4">
    <source>
        <dbReference type="ARBA" id="ARBA00022728"/>
    </source>
</evidence>
<gene>
    <name evidence="10" type="ORF">CTAYLR_009364</name>
</gene>
<sequence length="529" mass="59012">MKKQDASKQTGPEMDVKSGKMINPHNPEFITKRPWYLGESGPSLTHHVSKRAKDHVISMSEADALVAEAREKRNSTSEEGAAVHVGMWVEVLYRGKSPWVPAKVEKVRLDGTLDASLENGRRATRVPRAHLRAPKSSAASLEGLGKVSYDAKRDRWHGYDPSMHRETVERFAEMDAARAKTREQKRDDEFELREDQQQDFQRRIARQGGLGGAQMKTTVRNLRIREDTAKYLRNLDPDSAFYDPKSRAMRENPTPNVDPKDLVYAGDNFARATGDALELAATQVFAWDVADDVAHVQAEPSRLHLMRKETLAAEKKNDPRIAAIKDKYGDASTRDDDHPEVRGAGAQSEAYREYAANGTLVAGAPLAVPTSKYPEDVFVNNHTAVWGSYFCTATFRWGYADDHSLVKNSYSIGPKGRRANDAAAHRQEPTRRPAPHDTAPKPVPRSALFGLPDSEHLDLDEAKVAEAISKQEEQQRDEGSSNKKRGYNSLASTEVTIEEMEAYRRSKVAAADPMAKFLRRKDLPAPSSS</sequence>
<reference evidence="10" key="1">
    <citation type="submission" date="2023-01" db="EMBL/GenBank/DDBJ databases">
        <title>Metagenome sequencing of chrysophaentin producing Chrysophaeum taylorii.</title>
        <authorList>
            <person name="Davison J."/>
            <person name="Bewley C."/>
        </authorList>
    </citation>
    <scope>NUCLEOTIDE SEQUENCE</scope>
    <source>
        <strain evidence="10">NIES-1699</strain>
    </source>
</reference>
<dbReference type="PANTHER" id="PTHR12942:SF2">
    <property type="entry name" value="PRE-MRNA-SPLICING FACTOR SLU7"/>
    <property type="match status" value="1"/>
</dbReference>
<protein>
    <recommendedName>
        <fullName evidence="7">Pre-mRNA-splicing factor SLU7</fullName>
    </recommendedName>
</protein>
<dbReference type="EMBL" id="JAQMWT010000158">
    <property type="protein sequence ID" value="KAJ8608814.1"/>
    <property type="molecule type" value="Genomic_DNA"/>
</dbReference>
<evidence type="ECO:0000256" key="3">
    <source>
        <dbReference type="ARBA" id="ARBA00022664"/>
    </source>
</evidence>
<comment type="subunit">
    <text evidence="7">Associated with the spliceosome.</text>
</comment>